<keyword evidence="10 16" id="KW-1133">Transmembrane helix</keyword>
<evidence type="ECO:0000259" key="17">
    <source>
        <dbReference type="Pfam" id="PF00361"/>
    </source>
</evidence>
<evidence type="ECO:0000256" key="16">
    <source>
        <dbReference type="RuleBase" id="RU003297"/>
    </source>
</evidence>
<feature type="transmembrane region" description="Helical" evidence="16">
    <location>
        <begin position="187"/>
        <end position="206"/>
    </location>
</feature>
<evidence type="ECO:0000256" key="12">
    <source>
        <dbReference type="ARBA" id="ARBA00023075"/>
    </source>
</evidence>
<dbReference type="InterPro" id="IPR003918">
    <property type="entry name" value="NADH_UbQ_OxRdtase"/>
</dbReference>
<dbReference type="EMBL" id="MH285593">
    <property type="protein sequence ID" value="QBM07774.1"/>
    <property type="molecule type" value="Genomic_DNA"/>
</dbReference>
<evidence type="ECO:0000256" key="13">
    <source>
        <dbReference type="ARBA" id="ARBA00023128"/>
    </source>
</evidence>
<reference evidence="18" key="1">
    <citation type="submission" date="2018-05" db="EMBL/GenBank/DDBJ databases">
        <title>Complete mitogenomes of Limecola baltica reveal old and feature-rich doubly uniparental inheritance of mitochondria in Tellinidae.</title>
        <authorList>
            <person name="Smietanka B."/>
            <person name="Lubosny M."/>
            <person name="Lasota R."/>
            <person name="Burzynski A."/>
        </authorList>
    </citation>
    <scope>NUCLEOTIDE SEQUENCE</scope>
    <source>
        <strain evidence="18">M-61-1</strain>
    </source>
</reference>
<evidence type="ECO:0000256" key="6">
    <source>
        <dbReference type="ARBA" id="ARBA00022660"/>
    </source>
</evidence>
<evidence type="ECO:0000256" key="11">
    <source>
        <dbReference type="ARBA" id="ARBA00023027"/>
    </source>
</evidence>
<evidence type="ECO:0000313" key="18">
    <source>
        <dbReference type="EMBL" id="QBM07774.1"/>
    </source>
</evidence>
<name>A0A6B7FS28_MACBL</name>
<feature type="transmembrane region" description="Helical" evidence="16">
    <location>
        <begin position="52"/>
        <end position="74"/>
    </location>
</feature>
<keyword evidence="13 16" id="KW-0496">Mitochondrion</keyword>
<evidence type="ECO:0000256" key="9">
    <source>
        <dbReference type="ARBA" id="ARBA00022982"/>
    </source>
</evidence>
<dbReference type="GO" id="GO:0008137">
    <property type="term" value="F:NADH dehydrogenase (ubiquinone) activity"/>
    <property type="evidence" value="ECO:0007669"/>
    <property type="project" value="UniProtKB-UniRule"/>
</dbReference>
<dbReference type="GO" id="GO:0042773">
    <property type="term" value="P:ATP synthesis coupled electron transport"/>
    <property type="evidence" value="ECO:0007669"/>
    <property type="project" value="InterPro"/>
</dbReference>
<evidence type="ECO:0000256" key="3">
    <source>
        <dbReference type="ARBA" id="ARBA00012944"/>
    </source>
</evidence>
<sequence>MSLNWLKVSVGAMKGGQFWVSLVMGLITCFWSKLGSWLAFNVDGVEMSSQFMSFDFLSVLMAMLTSFIMLLSLAGEVDNYDVDKGWAEFGSLMVCLLIVGSLFFFSSRVFLLLFYFESSMVPVLCLVLGWGLQPERLQAATYMVVYTICGSLPLLMALCSVVDTLGTDVMGVLMLISSKGLLFPENVLMMMLISPMLVKIPVYFVHSWLPKAHVEAPISGSMILAGVMLKMGLYGLCRMLSVFGFLSSGLSTVLMSVCIIGGLICSLTCFCIYDVKMIIAYSSITHMGLSVAGVVSGLPVGWSGGLCMGLAHGVCSPALFMLSGLVYSICGSRSVLLCSGVLSGVPVVSGLLFFYCCLNLGAPPSLSFYGEILIYCSVMGVLSYCGTIILGMSSLVAGSYSVALYSKVNHGMGSSFLYSDGSFSVRWVYTVFLGLPVLVFGSLYLDLFLN</sequence>
<keyword evidence="11 16" id="KW-0520">NAD</keyword>
<comment type="catalytic activity">
    <reaction evidence="15 16">
        <text>a ubiquinone + NADH + 5 H(+)(in) = a ubiquinol + NAD(+) + 4 H(+)(out)</text>
        <dbReference type="Rhea" id="RHEA:29091"/>
        <dbReference type="Rhea" id="RHEA-COMP:9565"/>
        <dbReference type="Rhea" id="RHEA-COMP:9566"/>
        <dbReference type="ChEBI" id="CHEBI:15378"/>
        <dbReference type="ChEBI" id="CHEBI:16389"/>
        <dbReference type="ChEBI" id="CHEBI:17976"/>
        <dbReference type="ChEBI" id="CHEBI:57540"/>
        <dbReference type="ChEBI" id="CHEBI:57945"/>
        <dbReference type="EC" id="7.1.1.2"/>
    </reaction>
</comment>
<dbReference type="PRINTS" id="PR01437">
    <property type="entry name" value="NUOXDRDTASE4"/>
</dbReference>
<feature type="transmembrane region" description="Helical" evidence="16">
    <location>
        <begin position="372"/>
        <end position="397"/>
    </location>
</feature>
<keyword evidence="7 16" id="KW-0812">Transmembrane</keyword>
<evidence type="ECO:0000256" key="1">
    <source>
        <dbReference type="ARBA" id="ARBA00004225"/>
    </source>
</evidence>
<dbReference type="AlphaFoldDB" id="A0A6B7FS28"/>
<keyword evidence="14 16" id="KW-0472">Membrane</keyword>
<feature type="transmembrane region" description="Helical" evidence="16">
    <location>
        <begin position="249"/>
        <end position="273"/>
    </location>
</feature>
<evidence type="ECO:0000256" key="8">
    <source>
        <dbReference type="ARBA" id="ARBA00022967"/>
    </source>
</evidence>
<dbReference type="GO" id="GO:0031966">
    <property type="term" value="C:mitochondrial membrane"/>
    <property type="evidence" value="ECO:0007669"/>
    <property type="project" value="UniProtKB-SubCell"/>
</dbReference>
<feature type="transmembrane region" description="Helical" evidence="16">
    <location>
        <begin position="20"/>
        <end position="40"/>
    </location>
</feature>
<evidence type="ECO:0000256" key="10">
    <source>
        <dbReference type="ARBA" id="ARBA00022989"/>
    </source>
</evidence>
<feature type="transmembrane region" description="Helical" evidence="16">
    <location>
        <begin position="310"/>
        <end position="329"/>
    </location>
</feature>
<keyword evidence="6 16" id="KW-0679">Respiratory chain</keyword>
<dbReference type="GO" id="GO:0003954">
    <property type="term" value="F:NADH dehydrogenase activity"/>
    <property type="evidence" value="ECO:0007669"/>
    <property type="project" value="TreeGrafter"/>
</dbReference>
<feature type="transmembrane region" description="Helical" evidence="16">
    <location>
        <begin position="112"/>
        <end position="132"/>
    </location>
</feature>
<evidence type="ECO:0000256" key="14">
    <source>
        <dbReference type="ARBA" id="ARBA00023136"/>
    </source>
</evidence>
<dbReference type="Pfam" id="PF00361">
    <property type="entry name" value="Proton_antipo_M"/>
    <property type="match status" value="1"/>
</dbReference>
<keyword evidence="9 16" id="KW-0249">Electron transport</keyword>
<organism evidence="18">
    <name type="scientific">Macoma balthica</name>
    <name type="common">Baltic tellin</name>
    <name type="synonym">Limecola balthica</name>
    <dbReference type="NCBI Taxonomy" id="1903275"/>
    <lineage>
        <taxon>Eukaryota</taxon>
        <taxon>Metazoa</taxon>
        <taxon>Spiralia</taxon>
        <taxon>Lophotrochozoa</taxon>
        <taxon>Mollusca</taxon>
        <taxon>Bivalvia</taxon>
        <taxon>Autobranchia</taxon>
        <taxon>Heteroconchia</taxon>
        <taxon>Euheterodonta</taxon>
        <taxon>Imparidentia</taxon>
        <taxon>Neoheterodontei</taxon>
        <taxon>Cardiida</taxon>
        <taxon>Tellinoidea</taxon>
        <taxon>Tellinidae</taxon>
        <taxon>Macoma</taxon>
    </lineage>
</organism>
<geneLocation type="mitochondrion" evidence="18"/>
<dbReference type="GO" id="GO:0015990">
    <property type="term" value="P:electron transport coupled proton transport"/>
    <property type="evidence" value="ECO:0007669"/>
    <property type="project" value="TreeGrafter"/>
</dbReference>
<dbReference type="InterPro" id="IPR001750">
    <property type="entry name" value="ND/Mrp_TM"/>
</dbReference>
<evidence type="ECO:0000256" key="7">
    <source>
        <dbReference type="ARBA" id="ARBA00022692"/>
    </source>
</evidence>
<comment type="similarity">
    <text evidence="2 16">Belongs to the complex I subunit 4 family.</text>
</comment>
<evidence type="ECO:0000256" key="2">
    <source>
        <dbReference type="ARBA" id="ARBA00009025"/>
    </source>
</evidence>
<protein>
    <recommendedName>
        <fullName evidence="4 16">NADH-ubiquinone oxidoreductase chain 4</fullName>
        <ecNumber evidence="3 16">7.1.1.2</ecNumber>
    </recommendedName>
</protein>
<keyword evidence="8" id="KW-1278">Translocase</keyword>
<comment type="function">
    <text evidence="16">Core subunit of the mitochondrial membrane respiratory chain NADH dehydrogenase (Complex I) which catalyzes electron transfer from NADH through the respiratory chain, using ubiquinone as an electron acceptor. Essential for the catalytic activity and assembly of complex I.</text>
</comment>
<evidence type="ECO:0000256" key="4">
    <source>
        <dbReference type="ARBA" id="ARBA00021006"/>
    </source>
</evidence>
<feature type="transmembrane region" description="Helical" evidence="16">
    <location>
        <begin position="86"/>
        <end position="105"/>
    </location>
</feature>
<dbReference type="GO" id="GO:0048039">
    <property type="term" value="F:ubiquinone binding"/>
    <property type="evidence" value="ECO:0007669"/>
    <property type="project" value="TreeGrafter"/>
</dbReference>
<feature type="transmembrane region" description="Helical" evidence="16">
    <location>
        <begin position="279"/>
        <end position="298"/>
    </location>
</feature>
<feature type="transmembrane region" description="Helical" evidence="16">
    <location>
        <begin position="427"/>
        <end position="449"/>
    </location>
</feature>
<feature type="domain" description="NADH:quinone oxidoreductase/Mrp antiporter transmembrane" evidence="17">
    <location>
        <begin position="107"/>
        <end position="393"/>
    </location>
</feature>
<keyword evidence="12 16" id="KW-0830">Ubiquinone</keyword>
<evidence type="ECO:0000256" key="5">
    <source>
        <dbReference type="ARBA" id="ARBA00022448"/>
    </source>
</evidence>
<dbReference type="PANTHER" id="PTHR43507:SF20">
    <property type="entry name" value="NADH-UBIQUINONE OXIDOREDUCTASE CHAIN 4"/>
    <property type="match status" value="1"/>
</dbReference>
<accession>A0A6B7FS28</accession>
<evidence type="ECO:0000256" key="15">
    <source>
        <dbReference type="ARBA" id="ARBA00049551"/>
    </source>
</evidence>
<feature type="transmembrane region" description="Helical" evidence="16">
    <location>
        <begin position="218"/>
        <end position="237"/>
    </location>
</feature>
<comment type="subcellular location">
    <subcellularLocation>
        <location evidence="1 16">Mitochondrion membrane</location>
        <topology evidence="1 16">Multi-pass membrane protein</topology>
    </subcellularLocation>
</comment>
<proteinExistence type="inferred from homology"/>
<feature type="transmembrane region" description="Helical" evidence="16">
    <location>
        <begin position="144"/>
        <end position="166"/>
    </location>
</feature>
<dbReference type="EC" id="7.1.1.2" evidence="3 16"/>
<feature type="transmembrane region" description="Helical" evidence="16">
    <location>
        <begin position="341"/>
        <end position="360"/>
    </location>
</feature>
<keyword evidence="5 16" id="KW-0813">Transport</keyword>
<dbReference type="PANTHER" id="PTHR43507">
    <property type="entry name" value="NADH-UBIQUINONE OXIDOREDUCTASE CHAIN 4"/>
    <property type="match status" value="1"/>
</dbReference>